<keyword evidence="1" id="KW-0812">Transmembrane</keyword>
<gene>
    <name evidence="2" type="ORF">A33Q_0380</name>
</gene>
<keyword evidence="1" id="KW-1133">Transmembrane helix</keyword>
<proteinExistence type="predicted"/>
<reference evidence="2 3" key="1">
    <citation type="journal article" date="2013" name="Genome Announc.">
        <title>Draft Genome Sequence of Indibacter alkaliphilus Strain LW1T, Isolated from Lonar Lake, a Haloalkaline Lake in the Buldana District of Maharashtra, India.</title>
        <authorList>
            <person name="Singh A."/>
            <person name="Kumar Jangir P."/>
            <person name="Sharma R."/>
            <person name="Singh A."/>
            <person name="Kumar Pinnaka A."/>
            <person name="Shivaji S."/>
        </authorList>
    </citation>
    <scope>NUCLEOTIDE SEQUENCE [LARGE SCALE GENOMIC DNA]</scope>
    <source>
        <strain evidence="3">CCUG 57479 / KCTC 22604 / LW1</strain>
    </source>
</reference>
<dbReference type="AlphaFoldDB" id="S2DKS4"/>
<feature type="transmembrane region" description="Helical" evidence="1">
    <location>
        <begin position="12"/>
        <end position="30"/>
    </location>
</feature>
<evidence type="ECO:0000313" key="2">
    <source>
        <dbReference type="EMBL" id="EOZ99699.1"/>
    </source>
</evidence>
<evidence type="ECO:0000313" key="3">
    <source>
        <dbReference type="Proteomes" id="UP000006073"/>
    </source>
</evidence>
<protein>
    <submittedName>
        <fullName evidence="2">Uncharacterized protein</fullName>
    </submittedName>
</protein>
<name>S2DKS4_INDAL</name>
<dbReference type="EMBL" id="ALWO02000011">
    <property type="protein sequence ID" value="EOZ99699.1"/>
    <property type="molecule type" value="Genomic_DNA"/>
</dbReference>
<evidence type="ECO:0000256" key="1">
    <source>
        <dbReference type="SAM" id="Phobius"/>
    </source>
</evidence>
<keyword evidence="3" id="KW-1185">Reference proteome</keyword>
<comment type="caution">
    <text evidence="2">The sequence shown here is derived from an EMBL/GenBank/DDBJ whole genome shotgun (WGS) entry which is preliminary data.</text>
</comment>
<accession>S2DKS4</accession>
<keyword evidence="1" id="KW-0472">Membrane</keyword>
<sequence>MVNSLQRNAIEIYLNLISAKPYFIFFQSYFNIGFLQLL</sequence>
<dbReference type="Proteomes" id="UP000006073">
    <property type="component" value="Unassembled WGS sequence"/>
</dbReference>
<organism evidence="2 3">
    <name type="scientific">Indibacter alkaliphilus (strain CCUG 57479 / KCTC 22604 / LW1)</name>
    <dbReference type="NCBI Taxonomy" id="1189612"/>
    <lineage>
        <taxon>Bacteria</taxon>
        <taxon>Pseudomonadati</taxon>
        <taxon>Bacteroidota</taxon>
        <taxon>Cytophagia</taxon>
        <taxon>Cytophagales</taxon>
        <taxon>Cyclobacteriaceae</taxon>
    </lineage>
</organism>